<evidence type="ECO:0000313" key="10">
    <source>
        <dbReference type="EMBL" id="GGM16656.1"/>
    </source>
</evidence>
<protein>
    <recommendedName>
        <fullName evidence="5 8">Aldose 1-epimerase</fullName>
        <ecNumber evidence="4 8">5.1.3.3</ecNumber>
    </recommendedName>
</protein>
<evidence type="ECO:0000256" key="8">
    <source>
        <dbReference type="PIRNR" id="PIRNR005096"/>
    </source>
</evidence>
<dbReference type="EMBL" id="BMNW01000006">
    <property type="protein sequence ID" value="GGM16656.1"/>
    <property type="molecule type" value="Genomic_DNA"/>
</dbReference>
<organism evidence="10 11">
    <name type="scientific">Pseudomonas asuensis</name>
    <dbReference type="NCBI Taxonomy" id="1825787"/>
    <lineage>
        <taxon>Bacteria</taxon>
        <taxon>Pseudomonadati</taxon>
        <taxon>Pseudomonadota</taxon>
        <taxon>Gammaproteobacteria</taxon>
        <taxon>Pseudomonadales</taxon>
        <taxon>Pseudomonadaceae</taxon>
        <taxon>Pseudomonas</taxon>
    </lineage>
</organism>
<dbReference type="InterPro" id="IPR008183">
    <property type="entry name" value="Aldose_1/G6P_1-epimerase"/>
</dbReference>
<keyword evidence="9" id="KW-0732">Signal</keyword>
<comment type="catalytic activity">
    <reaction evidence="1 8">
        <text>alpha-D-glucose = beta-D-glucose</text>
        <dbReference type="Rhea" id="RHEA:10264"/>
        <dbReference type="ChEBI" id="CHEBI:15903"/>
        <dbReference type="ChEBI" id="CHEBI:17925"/>
        <dbReference type="EC" id="5.1.3.3"/>
    </reaction>
</comment>
<sequence length="381" mass="41449">MRASGLLIIVLSLLGSQYGVASTLIQAPYGTTQDGQPVTRYTMTNDKGVSVSFLSFGGVITEIVTPDRDGKRANVVLGYDDLKGYEVVDAREGIHFGALIGRYANRIAKGHFVLDGASYQLEKNDGPNTLHSGNKGYDKRVWQVTPLMTEGPVVKAALTLESPEGDQGFPGNLQVTVTYSLSNDNAFRIDYQAQTDKSTVLNLTNHSYFNLAGPDSIHGVLDQVVQINADHYLPTDAQSIPTGTLQPVEASVFDFRTPKAIGKDIRSNDPQLLYAHGFDHNWVLNKSADPKELQLAAKVIDPETGRTLECLTTQPGLQFYTSNALKGNVAGTGGKVYRQTEAFAFETQHYPNSPNQPAFPSTVLKPGEVFNSSTVFRFGIQ</sequence>
<keyword evidence="11" id="KW-1185">Reference proteome</keyword>
<comment type="similarity">
    <text evidence="3 8">Belongs to the aldose epimerase family.</text>
</comment>
<dbReference type="PANTHER" id="PTHR10091:SF0">
    <property type="entry name" value="GALACTOSE MUTAROTASE"/>
    <property type="match status" value="1"/>
</dbReference>
<evidence type="ECO:0000256" key="1">
    <source>
        <dbReference type="ARBA" id="ARBA00001614"/>
    </source>
</evidence>
<dbReference type="InterPro" id="IPR047215">
    <property type="entry name" value="Galactose_mutarotase-like"/>
</dbReference>
<evidence type="ECO:0000256" key="9">
    <source>
        <dbReference type="SAM" id="SignalP"/>
    </source>
</evidence>
<dbReference type="InterPro" id="IPR014718">
    <property type="entry name" value="GH-type_carb-bd"/>
</dbReference>
<comment type="pathway">
    <text evidence="2 8">Carbohydrate metabolism; hexose metabolism.</text>
</comment>
<evidence type="ECO:0000256" key="5">
    <source>
        <dbReference type="ARBA" id="ARBA00014165"/>
    </source>
</evidence>
<dbReference type="NCBIfam" id="NF008277">
    <property type="entry name" value="PRK11055.1"/>
    <property type="match status" value="1"/>
</dbReference>
<dbReference type="InterPro" id="IPR018052">
    <property type="entry name" value="Ald1_epimerase_CS"/>
</dbReference>
<dbReference type="InterPro" id="IPR011013">
    <property type="entry name" value="Gal_mutarotase_sf_dom"/>
</dbReference>
<proteinExistence type="inferred from homology"/>
<accession>A0ABQ2GXU4</accession>
<dbReference type="RefSeq" id="WP_188866883.1">
    <property type="nucleotide sequence ID" value="NZ_BMNW01000006.1"/>
</dbReference>
<keyword evidence="7 8" id="KW-0119">Carbohydrate metabolism</keyword>
<keyword evidence="6 8" id="KW-0413">Isomerase</keyword>
<evidence type="ECO:0000256" key="7">
    <source>
        <dbReference type="ARBA" id="ARBA00023277"/>
    </source>
</evidence>
<dbReference type="InterPro" id="IPR015443">
    <property type="entry name" value="Aldose_1-epimerase"/>
</dbReference>
<evidence type="ECO:0000256" key="6">
    <source>
        <dbReference type="ARBA" id="ARBA00023235"/>
    </source>
</evidence>
<dbReference type="PIRSF" id="PIRSF005096">
    <property type="entry name" value="GALM"/>
    <property type="match status" value="1"/>
</dbReference>
<evidence type="ECO:0000256" key="2">
    <source>
        <dbReference type="ARBA" id="ARBA00005028"/>
    </source>
</evidence>
<dbReference type="Proteomes" id="UP000616499">
    <property type="component" value="Unassembled WGS sequence"/>
</dbReference>
<evidence type="ECO:0000256" key="3">
    <source>
        <dbReference type="ARBA" id="ARBA00006206"/>
    </source>
</evidence>
<evidence type="ECO:0000313" key="11">
    <source>
        <dbReference type="Proteomes" id="UP000616499"/>
    </source>
</evidence>
<dbReference type="PROSITE" id="PS00545">
    <property type="entry name" value="ALDOSE_1_EPIMERASE"/>
    <property type="match status" value="1"/>
</dbReference>
<dbReference type="CDD" id="cd09019">
    <property type="entry name" value="galactose_mutarotase_like"/>
    <property type="match status" value="1"/>
</dbReference>
<name>A0ABQ2GXU4_9PSED</name>
<reference evidence="11" key="1">
    <citation type="journal article" date="2019" name="Int. J. Syst. Evol. Microbiol.">
        <title>The Global Catalogue of Microorganisms (GCM) 10K type strain sequencing project: providing services to taxonomists for standard genome sequencing and annotation.</title>
        <authorList>
            <consortium name="The Broad Institute Genomics Platform"/>
            <consortium name="The Broad Institute Genome Sequencing Center for Infectious Disease"/>
            <person name="Wu L."/>
            <person name="Ma J."/>
        </authorList>
    </citation>
    <scope>NUCLEOTIDE SEQUENCE [LARGE SCALE GENOMIC DNA]</scope>
    <source>
        <strain evidence="11">JCM 13501</strain>
    </source>
</reference>
<gene>
    <name evidence="10" type="primary">mro</name>
    <name evidence="10" type="ORF">GCM10009425_29510</name>
</gene>
<comment type="caution">
    <text evidence="10">The sequence shown here is derived from an EMBL/GenBank/DDBJ whole genome shotgun (WGS) entry which is preliminary data.</text>
</comment>
<dbReference type="PANTHER" id="PTHR10091">
    <property type="entry name" value="ALDOSE-1-EPIMERASE"/>
    <property type="match status" value="1"/>
</dbReference>
<feature type="signal peptide" evidence="9">
    <location>
        <begin position="1"/>
        <end position="21"/>
    </location>
</feature>
<dbReference type="EC" id="5.1.3.3" evidence="4 8"/>
<feature type="chain" id="PRO_5047051674" description="Aldose 1-epimerase" evidence="9">
    <location>
        <begin position="22"/>
        <end position="381"/>
    </location>
</feature>
<dbReference type="Pfam" id="PF01263">
    <property type="entry name" value="Aldose_epim"/>
    <property type="match status" value="1"/>
</dbReference>
<dbReference type="SUPFAM" id="SSF74650">
    <property type="entry name" value="Galactose mutarotase-like"/>
    <property type="match status" value="1"/>
</dbReference>
<dbReference type="Gene3D" id="2.70.98.10">
    <property type="match status" value="1"/>
</dbReference>
<evidence type="ECO:0000256" key="4">
    <source>
        <dbReference type="ARBA" id="ARBA00013185"/>
    </source>
</evidence>